<organism evidence="2">
    <name type="scientific">Micrurus spixii</name>
    <name type="common">Amazon coral snake</name>
    <dbReference type="NCBI Taxonomy" id="129469"/>
    <lineage>
        <taxon>Eukaryota</taxon>
        <taxon>Metazoa</taxon>
        <taxon>Chordata</taxon>
        <taxon>Craniata</taxon>
        <taxon>Vertebrata</taxon>
        <taxon>Euteleostomi</taxon>
        <taxon>Lepidosauria</taxon>
        <taxon>Squamata</taxon>
        <taxon>Bifurcata</taxon>
        <taxon>Unidentata</taxon>
        <taxon>Episquamata</taxon>
        <taxon>Toxicofera</taxon>
        <taxon>Serpentes</taxon>
        <taxon>Colubroidea</taxon>
        <taxon>Elapidae</taxon>
        <taxon>Elapinae</taxon>
        <taxon>Micrurus</taxon>
    </lineage>
</organism>
<reference evidence="2" key="2">
    <citation type="submission" date="2017-11" db="EMBL/GenBank/DDBJ databases">
        <title>Coralsnake Venomics: Analyses of Venom Gland Transcriptomes and Proteomes of Six Brazilian Taxa.</title>
        <authorList>
            <person name="Aird S.D."/>
            <person name="Jorge da Silva N."/>
            <person name="Qiu L."/>
            <person name="Villar-Briones A."/>
            <person name="Aparecida-Saddi V."/>
            <person name="Campos-Telles M.P."/>
            <person name="Grau M."/>
            <person name="Mikheyev A.S."/>
        </authorList>
    </citation>
    <scope>NUCLEOTIDE SEQUENCE</scope>
    <source>
        <tissue evidence="2">Venom_gland</tissue>
    </source>
</reference>
<reference evidence="2" key="1">
    <citation type="submission" date="2017-07" db="EMBL/GenBank/DDBJ databases">
        <authorList>
            <person name="Mikheyev A."/>
            <person name="Grau M."/>
        </authorList>
    </citation>
    <scope>NUCLEOTIDE SEQUENCE</scope>
    <source>
        <tissue evidence="2">Venom_gland</tissue>
    </source>
</reference>
<feature type="transmembrane region" description="Helical" evidence="1">
    <location>
        <begin position="20"/>
        <end position="39"/>
    </location>
</feature>
<accession>A0A2D4LEI9</accession>
<keyword evidence="1" id="KW-1133">Transmembrane helix</keyword>
<evidence type="ECO:0000313" key="2">
    <source>
        <dbReference type="EMBL" id="LAB19380.1"/>
    </source>
</evidence>
<dbReference type="AlphaFoldDB" id="A0A2D4LEI9"/>
<protein>
    <submittedName>
        <fullName evidence="2">Uncharacterized protein</fullName>
    </submittedName>
</protein>
<evidence type="ECO:0000256" key="1">
    <source>
        <dbReference type="SAM" id="Phobius"/>
    </source>
</evidence>
<keyword evidence="1" id="KW-0812">Transmembrane</keyword>
<keyword evidence="1" id="KW-0472">Membrane</keyword>
<dbReference type="EMBL" id="IACM01018420">
    <property type="protein sequence ID" value="LAB19380.1"/>
    <property type="molecule type" value="Transcribed_RNA"/>
</dbReference>
<sequence length="105" mass="11987">MPTVVKIGGKKPTTLREYKTALLHLLLNTCIVPLMCYLIEKAARGKGFFLYEGRFFFPNTLSLTYLRDSASHMYLEARSSKPVAIFTNQHLGMWLHLFSNSCKQA</sequence>
<proteinExistence type="predicted"/>
<name>A0A2D4LEI9_9SAUR</name>